<dbReference type="GeneID" id="40106902"/>
<keyword evidence="2" id="KW-1185">Reference proteome</keyword>
<geneLocation type="plasmid" evidence="1 2">
    <name>psoil36-7</name>
</geneLocation>
<protein>
    <submittedName>
        <fullName evidence="1">Uncharacterized protein</fullName>
    </submittedName>
</protein>
<sequence length="93" mass="9858">MNGNCSNRAIVIGEMAEEIGGAQAISYLPAGYDGACSIVVGLDTERTVAVMPNTTEGRRVALYAIRPEGYATSAYVFPSSGSDVTHQTLEDWI</sequence>
<dbReference type="KEGG" id="hmi:soil367_18635"/>
<dbReference type="AlphaFoldDB" id="A0A4P7XLN7"/>
<dbReference type="Proteomes" id="UP000298049">
    <property type="component" value="Plasmid psoil36-7"/>
</dbReference>
<accession>A0A4P7XLN7</accession>
<evidence type="ECO:0000313" key="1">
    <source>
        <dbReference type="EMBL" id="QCF28091.1"/>
    </source>
</evidence>
<reference evidence="1 2" key="1">
    <citation type="submission" date="2018-07" db="EMBL/GenBank/DDBJ databases">
        <title>Marsedoiliclastica nanhaica gen. nov. sp. nov., a novel marine hydrocarbonoclastic bacterium isolated from an in-situ enriched hydrocarbon-degrading consortium in deep-sea sediment.</title>
        <authorList>
            <person name="Dong C."/>
            <person name="Ma T."/>
            <person name="Liu R."/>
            <person name="Shao Z."/>
        </authorList>
    </citation>
    <scope>NUCLEOTIDE SEQUENCE [LARGE SCALE GENOMIC DNA]</scope>
    <source>
        <strain evidence="2">soil36-7</strain>
        <plasmid evidence="1 2">psoil36-7</plasmid>
    </source>
</reference>
<organism evidence="1 2">
    <name type="scientific">Hydrocarboniclastica marina</name>
    <dbReference type="NCBI Taxonomy" id="2259620"/>
    <lineage>
        <taxon>Bacteria</taxon>
        <taxon>Pseudomonadati</taxon>
        <taxon>Pseudomonadota</taxon>
        <taxon>Gammaproteobacteria</taxon>
        <taxon>Alteromonadales</taxon>
        <taxon>Alteromonadaceae</taxon>
        <taxon>Hydrocarboniclastica</taxon>
    </lineage>
</organism>
<gene>
    <name evidence="1" type="ORF">soil367_18635</name>
</gene>
<keyword evidence="1" id="KW-0614">Plasmid</keyword>
<name>A0A4P7XLN7_9ALTE</name>
<evidence type="ECO:0000313" key="2">
    <source>
        <dbReference type="Proteomes" id="UP000298049"/>
    </source>
</evidence>
<dbReference type="RefSeq" id="WP_136550764.1">
    <property type="nucleotide sequence ID" value="NZ_CP031094.1"/>
</dbReference>
<proteinExistence type="predicted"/>
<dbReference type="EMBL" id="CP031094">
    <property type="protein sequence ID" value="QCF28091.1"/>
    <property type="molecule type" value="Genomic_DNA"/>
</dbReference>